<evidence type="ECO:0000256" key="3">
    <source>
        <dbReference type="ARBA" id="ARBA00022490"/>
    </source>
</evidence>
<proteinExistence type="inferred from homology"/>
<dbReference type="PANTHER" id="PTHR33059">
    <property type="entry name" value="FCS-LIKE ZINC FINGER 5"/>
    <property type="match status" value="1"/>
</dbReference>
<keyword evidence="10" id="KW-1185">Reference proteome</keyword>
<comment type="similarity">
    <text evidence="2">Belongs to the FLZ family.</text>
</comment>
<dbReference type="Proteomes" id="UP001396334">
    <property type="component" value="Unassembled WGS sequence"/>
</dbReference>
<comment type="subcellular location">
    <subcellularLocation>
        <location evidence="1">Cytoplasm</location>
    </subcellularLocation>
</comment>
<organism evidence="9 10">
    <name type="scientific">Hibiscus sabdariffa</name>
    <name type="common">roselle</name>
    <dbReference type="NCBI Taxonomy" id="183260"/>
    <lineage>
        <taxon>Eukaryota</taxon>
        <taxon>Viridiplantae</taxon>
        <taxon>Streptophyta</taxon>
        <taxon>Embryophyta</taxon>
        <taxon>Tracheophyta</taxon>
        <taxon>Spermatophyta</taxon>
        <taxon>Magnoliopsida</taxon>
        <taxon>eudicotyledons</taxon>
        <taxon>Gunneridae</taxon>
        <taxon>Pentapetalae</taxon>
        <taxon>rosids</taxon>
        <taxon>malvids</taxon>
        <taxon>Malvales</taxon>
        <taxon>Malvaceae</taxon>
        <taxon>Malvoideae</taxon>
        <taxon>Hibiscus</taxon>
    </lineage>
</organism>
<dbReference type="PANTHER" id="PTHR33059:SF76">
    <property type="entry name" value="FCS-LIKE ZINC FINGER 7"/>
    <property type="match status" value="1"/>
</dbReference>
<keyword evidence="4" id="KW-0479">Metal-binding</keyword>
<keyword evidence="5" id="KW-0862">Zinc</keyword>
<keyword evidence="5" id="KW-0863">Zinc-finger</keyword>
<protein>
    <recommendedName>
        <fullName evidence="8">FLZ-type domain-containing protein</fullName>
    </recommendedName>
</protein>
<evidence type="ECO:0000256" key="6">
    <source>
        <dbReference type="PROSITE-ProRule" id="PRU01131"/>
    </source>
</evidence>
<name>A0ABR2TKC1_9ROSI</name>
<reference evidence="9 10" key="1">
    <citation type="journal article" date="2024" name="G3 (Bethesda)">
        <title>Genome assembly of Hibiscus sabdariffa L. provides insights into metabolisms of medicinal natural products.</title>
        <authorList>
            <person name="Kim T."/>
        </authorList>
    </citation>
    <scope>NUCLEOTIDE SEQUENCE [LARGE SCALE GENOMIC DNA]</scope>
    <source>
        <strain evidence="9">TK-2024</strain>
        <tissue evidence="9">Old leaves</tissue>
    </source>
</reference>
<dbReference type="PROSITE" id="PS51795">
    <property type="entry name" value="ZF_FLZ"/>
    <property type="match status" value="1"/>
</dbReference>
<evidence type="ECO:0000256" key="5">
    <source>
        <dbReference type="ARBA" id="ARBA00022771"/>
    </source>
</evidence>
<dbReference type="InterPro" id="IPR007650">
    <property type="entry name" value="Zf-FLZ_dom"/>
</dbReference>
<feature type="region of interest" description="Disordered" evidence="7">
    <location>
        <begin position="88"/>
        <end position="109"/>
    </location>
</feature>
<feature type="zinc finger region" description="FLZ-type" evidence="6">
    <location>
        <begin position="37"/>
        <end position="79"/>
    </location>
</feature>
<dbReference type="Pfam" id="PF04570">
    <property type="entry name" value="zf-FLZ"/>
    <property type="match status" value="1"/>
</dbReference>
<evidence type="ECO:0000259" key="8">
    <source>
        <dbReference type="PROSITE" id="PS51795"/>
    </source>
</evidence>
<accession>A0ABR2TKC1</accession>
<evidence type="ECO:0000256" key="1">
    <source>
        <dbReference type="ARBA" id="ARBA00004496"/>
    </source>
</evidence>
<evidence type="ECO:0000256" key="4">
    <source>
        <dbReference type="ARBA" id="ARBA00022723"/>
    </source>
</evidence>
<evidence type="ECO:0000256" key="2">
    <source>
        <dbReference type="ARBA" id="ARBA00009374"/>
    </source>
</evidence>
<dbReference type="EMBL" id="JBBPBN010000005">
    <property type="protein sequence ID" value="KAK9037714.1"/>
    <property type="molecule type" value="Genomic_DNA"/>
</dbReference>
<keyword evidence="3" id="KW-0963">Cytoplasm</keyword>
<evidence type="ECO:0000256" key="7">
    <source>
        <dbReference type="SAM" id="MobiDB-lite"/>
    </source>
</evidence>
<comment type="caution">
    <text evidence="9">The sequence shown here is derived from an EMBL/GenBank/DDBJ whole genome shotgun (WGS) entry which is preliminary data.</text>
</comment>
<gene>
    <name evidence="9" type="ORF">V6N11_022616</name>
</gene>
<evidence type="ECO:0000313" key="10">
    <source>
        <dbReference type="Proteomes" id="UP001396334"/>
    </source>
</evidence>
<sequence>MTAINVEDQHHHLSDHGHDHRFWGMLSPVDVTTTTAPFLRSCWLCNRRLAPGRDLYMGDTAFCSMECREKQMKKDERKVKLNIKAIATGTGSKKEDPHAHATSKTCKAA</sequence>
<evidence type="ECO:0000313" key="9">
    <source>
        <dbReference type="EMBL" id="KAK9037714.1"/>
    </source>
</evidence>
<feature type="domain" description="FLZ-type" evidence="8">
    <location>
        <begin position="37"/>
        <end position="79"/>
    </location>
</feature>